<protein>
    <submittedName>
        <fullName evidence="1">Uncharacterized protein</fullName>
    </submittedName>
</protein>
<comment type="caution">
    <text evidence="1">The sequence shown here is derived from an EMBL/GenBank/DDBJ whole genome shotgun (WGS) entry which is preliminary data.</text>
</comment>
<proteinExistence type="predicted"/>
<dbReference type="Proteomes" id="UP000593571">
    <property type="component" value="Unassembled WGS sequence"/>
</dbReference>
<keyword evidence="2" id="KW-1185">Reference proteome</keyword>
<reference evidence="1 2" key="1">
    <citation type="journal article" date="2020" name="Nature">
        <title>Six reference-quality genomes reveal evolution of bat adaptations.</title>
        <authorList>
            <person name="Jebb D."/>
            <person name="Huang Z."/>
            <person name="Pippel M."/>
            <person name="Hughes G.M."/>
            <person name="Lavrichenko K."/>
            <person name="Devanna P."/>
            <person name="Winkler S."/>
            <person name="Jermiin L.S."/>
            <person name="Skirmuntt E.C."/>
            <person name="Katzourakis A."/>
            <person name="Burkitt-Gray L."/>
            <person name="Ray D.A."/>
            <person name="Sullivan K.A.M."/>
            <person name="Roscito J.G."/>
            <person name="Kirilenko B.M."/>
            <person name="Davalos L.M."/>
            <person name="Corthals A.P."/>
            <person name="Power M.L."/>
            <person name="Jones G."/>
            <person name="Ransome R.D."/>
            <person name="Dechmann D.K.N."/>
            <person name="Locatelli A.G."/>
            <person name="Puechmaille S.J."/>
            <person name="Fedrigo O."/>
            <person name="Jarvis E.D."/>
            <person name="Hiller M."/>
            <person name="Vernes S.C."/>
            <person name="Myers E.W."/>
            <person name="Teeling E.C."/>
        </authorList>
    </citation>
    <scope>NUCLEOTIDE SEQUENCE [LARGE SCALE GENOMIC DNA]</scope>
    <source>
        <strain evidence="1">MRouAeg1</strain>
        <tissue evidence="1">Muscle</tissue>
    </source>
</reference>
<accession>A0A7J8JJ43</accession>
<gene>
    <name evidence="1" type="ORF">HJG63_010342</name>
</gene>
<sequence>MRLGKVLSIIYLPGADNPVMNRLSCQSHNSLQSDCLSVLIGSLYKQETQSSHLSRSVVLNTFSVKDPFEGWEPFAYHLRELTETLQVQSMEFLEAFGYKHKGKGPLEWPPLRQGNVNKDEEFSSFITLQRVKQNHTK</sequence>
<evidence type="ECO:0000313" key="1">
    <source>
        <dbReference type="EMBL" id="KAF6496112.1"/>
    </source>
</evidence>
<organism evidence="1 2">
    <name type="scientific">Rousettus aegyptiacus</name>
    <name type="common">Egyptian fruit bat</name>
    <name type="synonym">Pteropus aegyptiacus</name>
    <dbReference type="NCBI Taxonomy" id="9407"/>
    <lineage>
        <taxon>Eukaryota</taxon>
        <taxon>Metazoa</taxon>
        <taxon>Chordata</taxon>
        <taxon>Craniata</taxon>
        <taxon>Vertebrata</taxon>
        <taxon>Euteleostomi</taxon>
        <taxon>Mammalia</taxon>
        <taxon>Eutheria</taxon>
        <taxon>Laurasiatheria</taxon>
        <taxon>Chiroptera</taxon>
        <taxon>Yinpterochiroptera</taxon>
        <taxon>Pteropodoidea</taxon>
        <taxon>Pteropodidae</taxon>
        <taxon>Rousettinae</taxon>
        <taxon>Rousettus</taxon>
    </lineage>
</organism>
<name>A0A7J8JJ43_ROUAE</name>
<dbReference type="AlphaFoldDB" id="A0A7J8JJ43"/>
<evidence type="ECO:0000313" key="2">
    <source>
        <dbReference type="Proteomes" id="UP000593571"/>
    </source>
</evidence>
<dbReference type="EMBL" id="JACASE010000002">
    <property type="protein sequence ID" value="KAF6496112.1"/>
    <property type="molecule type" value="Genomic_DNA"/>
</dbReference>